<name>A0AAD9JDS6_9ANNE</name>
<sequence>MTPDTTRPHKRLKHRQICVSIVAQLGADLVDVDVQPYTVVGAWIQPSGADRRQNPYIGRQRHFATTLRKPYVNDLSNISLQITLQGLLCGEYTQPSVANGLGQFGFNQRMSPVTKTLRWRMSPEINGKCQINTSIVKNSKDVCVCGTFRPRKHL</sequence>
<dbReference type="Proteomes" id="UP001208570">
    <property type="component" value="Unassembled WGS sequence"/>
</dbReference>
<organism evidence="1 2">
    <name type="scientific">Paralvinella palmiformis</name>
    <dbReference type="NCBI Taxonomy" id="53620"/>
    <lineage>
        <taxon>Eukaryota</taxon>
        <taxon>Metazoa</taxon>
        <taxon>Spiralia</taxon>
        <taxon>Lophotrochozoa</taxon>
        <taxon>Annelida</taxon>
        <taxon>Polychaeta</taxon>
        <taxon>Sedentaria</taxon>
        <taxon>Canalipalpata</taxon>
        <taxon>Terebellida</taxon>
        <taxon>Terebelliformia</taxon>
        <taxon>Alvinellidae</taxon>
        <taxon>Paralvinella</taxon>
    </lineage>
</organism>
<gene>
    <name evidence="1" type="ORF">LSH36_404g03041</name>
</gene>
<dbReference type="AlphaFoldDB" id="A0AAD9JDS6"/>
<evidence type="ECO:0000313" key="1">
    <source>
        <dbReference type="EMBL" id="KAK2150470.1"/>
    </source>
</evidence>
<comment type="caution">
    <text evidence="1">The sequence shown here is derived from an EMBL/GenBank/DDBJ whole genome shotgun (WGS) entry which is preliminary data.</text>
</comment>
<keyword evidence="2" id="KW-1185">Reference proteome</keyword>
<accession>A0AAD9JDS6</accession>
<dbReference type="EMBL" id="JAODUP010000404">
    <property type="protein sequence ID" value="KAK2150470.1"/>
    <property type="molecule type" value="Genomic_DNA"/>
</dbReference>
<reference evidence="1" key="1">
    <citation type="journal article" date="2023" name="Mol. Biol. Evol.">
        <title>Third-Generation Sequencing Reveals the Adaptive Role of the Epigenome in Three Deep-Sea Polychaetes.</title>
        <authorList>
            <person name="Perez M."/>
            <person name="Aroh O."/>
            <person name="Sun Y."/>
            <person name="Lan Y."/>
            <person name="Juniper S.K."/>
            <person name="Young C.R."/>
            <person name="Angers B."/>
            <person name="Qian P.Y."/>
        </authorList>
    </citation>
    <scope>NUCLEOTIDE SEQUENCE</scope>
    <source>
        <strain evidence="1">P08H-3</strain>
    </source>
</reference>
<evidence type="ECO:0000313" key="2">
    <source>
        <dbReference type="Proteomes" id="UP001208570"/>
    </source>
</evidence>
<protein>
    <submittedName>
        <fullName evidence="1">Uncharacterized protein</fullName>
    </submittedName>
</protein>
<proteinExistence type="predicted"/>